<keyword evidence="5 9" id="KW-0560">Oxidoreductase</keyword>
<reference evidence="12" key="1">
    <citation type="submission" date="2015-12" db="EMBL/GenBank/DDBJ databases">
        <title>De novo transcriptome assembly of four potential Pierce s Disease insect vectors from Arizona vineyards.</title>
        <authorList>
            <person name="Tassone E.E."/>
        </authorList>
    </citation>
    <scope>NUCLEOTIDE SEQUENCE</scope>
</reference>
<feature type="region of interest" description="Disordered" evidence="10">
    <location>
        <begin position="36"/>
        <end position="59"/>
    </location>
</feature>
<dbReference type="GO" id="GO:0050660">
    <property type="term" value="F:flavin adenine dinucleotide binding"/>
    <property type="evidence" value="ECO:0007669"/>
    <property type="project" value="TreeGrafter"/>
</dbReference>
<proteinExistence type="predicted"/>
<feature type="compositionally biased region" description="Basic and acidic residues" evidence="10">
    <location>
        <begin position="46"/>
        <end position="59"/>
    </location>
</feature>
<comment type="catalytic activity">
    <reaction evidence="8 9">
        <text>2 R'C(R)SH + O2 = R'C(R)S-S(R)CR' + H2O2</text>
        <dbReference type="Rhea" id="RHEA:17357"/>
        <dbReference type="ChEBI" id="CHEBI:15379"/>
        <dbReference type="ChEBI" id="CHEBI:16240"/>
        <dbReference type="ChEBI" id="CHEBI:16520"/>
        <dbReference type="ChEBI" id="CHEBI:17412"/>
        <dbReference type="EC" id="1.8.3.2"/>
    </reaction>
</comment>
<dbReference type="GO" id="GO:0016971">
    <property type="term" value="F:flavin-dependent sulfhydryl oxidase activity"/>
    <property type="evidence" value="ECO:0007669"/>
    <property type="project" value="InterPro"/>
</dbReference>
<dbReference type="PROSITE" id="PS51324">
    <property type="entry name" value="ERV_ALR"/>
    <property type="match status" value="1"/>
</dbReference>
<evidence type="ECO:0000256" key="1">
    <source>
        <dbReference type="ARBA" id="ARBA00001974"/>
    </source>
</evidence>
<accession>A0A1B6DEE1</accession>
<comment type="cofactor">
    <cofactor evidence="1 9">
        <name>FAD</name>
        <dbReference type="ChEBI" id="CHEBI:57692"/>
    </cofactor>
</comment>
<dbReference type="InterPro" id="IPR039799">
    <property type="entry name" value="ALR/ERV"/>
</dbReference>
<gene>
    <name evidence="12" type="ORF">g.2558</name>
</gene>
<evidence type="ECO:0000256" key="5">
    <source>
        <dbReference type="ARBA" id="ARBA00023002"/>
    </source>
</evidence>
<feature type="domain" description="ERV/ALR sulfhydryl oxidase" evidence="11">
    <location>
        <begin position="57"/>
        <end position="157"/>
    </location>
</feature>
<keyword evidence="3 9" id="KW-0285">Flavoprotein</keyword>
<evidence type="ECO:0000313" key="12">
    <source>
        <dbReference type="EMBL" id="JAS24010.1"/>
    </source>
</evidence>
<name>A0A1B6DEE1_9HEMI</name>
<organism evidence="12">
    <name type="scientific">Clastoptera arizonana</name>
    <name type="common">Arizona spittle bug</name>
    <dbReference type="NCBI Taxonomy" id="38151"/>
    <lineage>
        <taxon>Eukaryota</taxon>
        <taxon>Metazoa</taxon>
        <taxon>Ecdysozoa</taxon>
        <taxon>Arthropoda</taxon>
        <taxon>Hexapoda</taxon>
        <taxon>Insecta</taxon>
        <taxon>Pterygota</taxon>
        <taxon>Neoptera</taxon>
        <taxon>Paraneoptera</taxon>
        <taxon>Hemiptera</taxon>
        <taxon>Auchenorrhyncha</taxon>
        <taxon>Cercopoidea</taxon>
        <taxon>Clastopteridae</taxon>
        <taxon>Clastoptera</taxon>
    </lineage>
</organism>
<evidence type="ECO:0000256" key="3">
    <source>
        <dbReference type="ARBA" id="ARBA00022630"/>
    </source>
</evidence>
<evidence type="ECO:0000256" key="2">
    <source>
        <dbReference type="ARBA" id="ARBA00004569"/>
    </source>
</evidence>
<dbReference type="InterPro" id="IPR036774">
    <property type="entry name" value="ERV/ALR_sulphydryl_oxid_sf"/>
</dbReference>
<dbReference type="PANTHER" id="PTHR12645:SF0">
    <property type="entry name" value="FAD-LINKED SULFHYDRYL OXIDASE ALR"/>
    <property type="match status" value="1"/>
</dbReference>
<dbReference type="GO" id="GO:0005758">
    <property type="term" value="C:mitochondrial intermembrane space"/>
    <property type="evidence" value="ECO:0007669"/>
    <property type="project" value="UniProtKB-SubCell"/>
</dbReference>
<evidence type="ECO:0000256" key="4">
    <source>
        <dbReference type="ARBA" id="ARBA00022827"/>
    </source>
</evidence>
<evidence type="ECO:0000259" key="11">
    <source>
        <dbReference type="PROSITE" id="PS51324"/>
    </source>
</evidence>
<evidence type="ECO:0000256" key="7">
    <source>
        <dbReference type="ARBA" id="ARBA00023157"/>
    </source>
</evidence>
<dbReference type="EC" id="1.8.3.2" evidence="9"/>
<dbReference type="Pfam" id="PF04777">
    <property type="entry name" value="Evr1_Alr"/>
    <property type="match status" value="1"/>
</dbReference>
<evidence type="ECO:0000256" key="9">
    <source>
        <dbReference type="RuleBase" id="RU371123"/>
    </source>
</evidence>
<protein>
    <recommendedName>
        <fullName evidence="9">Sulfhydryl oxidase</fullName>
        <ecNumber evidence="9">1.8.3.2</ecNumber>
    </recommendedName>
</protein>
<evidence type="ECO:0000256" key="6">
    <source>
        <dbReference type="ARBA" id="ARBA00023128"/>
    </source>
</evidence>
<keyword evidence="7" id="KW-1015">Disulfide bond</keyword>
<evidence type="ECO:0000256" key="10">
    <source>
        <dbReference type="SAM" id="MobiDB-lite"/>
    </source>
</evidence>
<dbReference type="SUPFAM" id="SSF69000">
    <property type="entry name" value="FAD-dependent thiol oxidase"/>
    <property type="match status" value="1"/>
</dbReference>
<keyword evidence="4 9" id="KW-0274">FAD</keyword>
<dbReference type="PANTHER" id="PTHR12645">
    <property type="entry name" value="ALR/ERV"/>
    <property type="match status" value="1"/>
</dbReference>
<dbReference type="Gene3D" id="1.20.120.310">
    <property type="entry name" value="ERV/ALR sulfhydryl oxidase domain"/>
    <property type="match status" value="1"/>
</dbReference>
<dbReference type="InterPro" id="IPR017905">
    <property type="entry name" value="ERV/ALR_sulphydryl_oxidase"/>
</dbReference>
<dbReference type="EMBL" id="GEDC01013288">
    <property type="protein sequence ID" value="JAS24010.1"/>
    <property type="molecule type" value="Transcribed_RNA"/>
</dbReference>
<evidence type="ECO:0000256" key="8">
    <source>
        <dbReference type="ARBA" id="ARBA00048864"/>
    </source>
</evidence>
<dbReference type="AlphaFoldDB" id="A0A1B6DEE1"/>
<dbReference type="FunFam" id="1.20.120.310:FF:000003">
    <property type="entry name" value="Sulfhydryl oxidase"/>
    <property type="match status" value="1"/>
</dbReference>
<comment type="subcellular location">
    <subcellularLocation>
        <location evidence="2">Mitochondrion intermembrane space</location>
    </subcellularLocation>
</comment>
<sequence>MNNSARFLRNKYSTDSDSDEELTKFLVCRPNKRFKSNINKSSTNDAESKPKPTRTDCPLDKDGLGTSTWGFLHTVAAYYPENPTENQKKDITQLFSIISRVYPCDSCAQHFRGLLARSPPVVNNRDDLSSWLCWIHNKVNERLHKPLFDCSKVLERWRNGWEDGSCD</sequence>
<feature type="compositionally biased region" description="Polar residues" evidence="10">
    <location>
        <begin position="36"/>
        <end position="45"/>
    </location>
</feature>
<keyword evidence="6" id="KW-0496">Mitochondrion</keyword>